<dbReference type="RefSeq" id="WP_047120298.1">
    <property type="nucleotide sequence ID" value="NZ_POAF01000003.1"/>
</dbReference>
<dbReference type="InterPro" id="IPR041698">
    <property type="entry name" value="Methyltransf_25"/>
</dbReference>
<dbReference type="GO" id="GO:0016811">
    <property type="term" value="F:hydrolase activity, acting on carbon-nitrogen (but not peptide) bonds, in linear amides"/>
    <property type="evidence" value="ECO:0007669"/>
    <property type="project" value="TreeGrafter"/>
</dbReference>
<dbReference type="Pfam" id="PF02585">
    <property type="entry name" value="PIG-L"/>
    <property type="match status" value="1"/>
</dbReference>
<dbReference type="Gene3D" id="3.40.50.150">
    <property type="entry name" value="Vaccinia Virus protein VP39"/>
    <property type="match status" value="1"/>
</dbReference>
<dbReference type="SUPFAM" id="SSF53335">
    <property type="entry name" value="S-adenosyl-L-methionine-dependent methyltransferases"/>
    <property type="match status" value="1"/>
</dbReference>
<sequence length="457" mass="51168">MVTFSHLQQGTSAQAWRDCGIEDLEVLPLDQVFESAQRLLVLAAHPDDETLGASGLMQEALRRNITVEVLLCTDGEASHPGSSTHSAQQLARLRAGEVSQAMMQLGRDSGTGPGITVRRLGLPDGQLAAHRAELHEALLDRAQEAPCVLASTYRADAHTDHDVLGLVAAGIAQQLSLFHLEFPIWYWHWASPLEDGRWWHWNRLELDSAALDAKRKALSAHQSQTQPLSDQPGDEAMLSAEVMEHFLQSQEIFRLTRSGEKDTAMTSSVFEDLYLDQPDPWNYRDSGYEERKRGILLSSLPRKHYGTVLELGCSIGIQTSALAERCTSLVAIDSSRTALEQAQRETARFEHVRLEQRLLPEQWPELAHGTVDLVVISEIGYFLAADELEELLGLCESVLAPGGELLLCHWLHPIEGWPLDGQAVHRIAHRRRWDRLVMHEERDFLLEILRKPGQLDG</sequence>
<dbReference type="SUPFAM" id="SSF102588">
    <property type="entry name" value="LmbE-like"/>
    <property type="match status" value="1"/>
</dbReference>
<evidence type="ECO:0000313" key="4">
    <source>
        <dbReference type="Proteomes" id="UP000252167"/>
    </source>
</evidence>
<evidence type="ECO:0000313" key="3">
    <source>
        <dbReference type="EMBL" id="RBM01878.1"/>
    </source>
</evidence>
<comment type="caution">
    <text evidence="3">The sequence shown here is derived from an EMBL/GenBank/DDBJ whole genome shotgun (WGS) entry which is preliminary data.</text>
</comment>
<dbReference type="AlphaFoldDB" id="A0A365YGZ7"/>
<dbReference type="Gene3D" id="3.40.50.10320">
    <property type="entry name" value="LmbE-like"/>
    <property type="match status" value="1"/>
</dbReference>
<gene>
    <name evidence="3" type="ORF">C1H84_08555</name>
</gene>
<evidence type="ECO:0000256" key="1">
    <source>
        <dbReference type="ARBA" id="ARBA00022833"/>
    </source>
</evidence>
<dbReference type="GO" id="GO:0032259">
    <property type="term" value="P:methylation"/>
    <property type="evidence" value="ECO:0007669"/>
    <property type="project" value="UniProtKB-KW"/>
</dbReference>
<keyword evidence="1" id="KW-0862">Zinc</keyword>
<evidence type="ECO:0000259" key="2">
    <source>
        <dbReference type="Pfam" id="PF13649"/>
    </source>
</evidence>
<dbReference type="Proteomes" id="UP000252167">
    <property type="component" value="Unassembled WGS sequence"/>
</dbReference>
<dbReference type="InterPro" id="IPR029063">
    <property type="entry name" value="SAM-dependent_MTases_sf"/>
</dbReference>
<keyword evidence="4" id="KW-1185">Reference proteome</keyword>
<accession>A0A365YGZ7</accession>
<dbReference type="InterPro" id="IPR024078">
    <property type="entry name" value="LmbE-like_dom_sf"/>
</dbReference>
<feature type="domain" description="Methyltransferase" evidence="2">
    <location>
        <begin position="308"/>
        <end position="403"/>
    </location>
</feature>
<keyword evidence="3" id="KW-0808">Transferase</keyword>
<reference evidence="3 4" key="1">
    <citation type="submission" date="2018-01" db="EMBL/GenBank/DDBJ databases">
        <title>Glutamicibacter soli strain NHPC-3 Whole genome sequence and assembly.</title>
        <authorList>
            <person name="Choudhury P."/>
            <person name="Gupta D."/>
            <person name="Sengupta K."/>
            <person name="Jawed A."/>
            <person name="Sultana N."/>
            <person name="Saha P."/>
        </authorList>
    </citation>
    <scope>NUCLEOTIDE SEQUENCE [LARGE SCALE GENOMIC DNA]</scope>
    <source>
        <strain evidence="3 4">NHPC-3</strain>
    </source>
</reference>
<organism evidence="3 4">
    <name type="scientific">Glutamicibacter soli</name>
    <dbReference type="NCBI Taxonomy" id="453836"/>
    <lineage>
        <taxon>Bacteria</taxon>
        <taxon>Bacillati</taxon>
        <taxon>Actinomycetota</taxon>
        <taxon>Actinomycetes</taxon>
        <taxon>Micrococcales</taxon>
        <taxon>Micrococcaceae</taxon>
        <taxon>Glutamicibacter</taxon>
    </lineage>
</organism>
<dbReference type="PANTHER" id="PTHR12993:SF11">
    <property type="entry name" value="N-ACETYLGLUCOSAMINYL-PHOSPHATIDYLINOSITOL DE-N-ACETYLASE"/>
    <property type="match status" value="1"/>
</dbReference>
<dbReference type="Pfam" id="PF13649">
    <property type="entry name" value="Methyltransf_25"/>
    <property type="match status" value="1"/>
</dbReference>
<dbReference type="EMBL" id="POAF01000003">
    <property type="protein sequence ID" value="RBM01878.1"/>
    <property type="molecule type" value="Genomic_DNA"/>
</dbReference>
<dbReference type="GO" id="GO:0016137">
    <property type="term" value="P:glycoside metabolic process"/>
    <property type="evidence" value="ECO:0007669"/>
    <property type="project" value="UniProtKB-ARBA"/>
</dbReference>
<keyword evidence="3" id="KW-0489">Methyltransferase</keyword>
<dbReference type="CDD" id="cd02440">
    <property type="entry name" value="AdoMet_MTases"/>
    <property type="match status" value="1"/>
</dbReference>
<dbReference type="GO" id="GO:0008168">
    <property type="term" value="F:methyltransferase activity"/>
    <property type="evidence" value="ECO:0007669"/>
    <property type="project" value="UniProtKB-KW"/>
</dbReference>
<protein>
    <submittedName>
        <fullName evidence="3">Methyltransferase domain-containing protein</fullName>
    </submittedName>
</protein>
<dbReference type="PANTHER" id="PTHR12993">
    <property type="entry name" value="N-ACETYLGLUCOSAMINYL-PHOSPHATIDYLINOSITOL DE-N-ACETYLASE-RELATED"/>
    <property type="match status" value="1"/>
</dbReference>
<proteinExistence type="predicted"/>
<dbReference type="InterPro" id="IPR003737">
    <property type="entry name" value="GlcNAc_PI_deacetylase-related"/>
</dbReference>
<name>A0A365YGZ7_9MICC</name>